<gene>
    <name evidence="13" type="ORF">ACFS6H_11960</name>
</gene>
<dbReference type="NCBIfam" id="TIGR04057">
    <property type="entry name" value="SusC_RagA_signa"/>
    <property type="match status" value="1"/>
</dbReference>
<protein>
    <submittedName>
        <fullName evidence="13">SusC/RagA family TonB-linked outer membrane protein</fullName>
    </submittedName>
</protein>
<dbReference type="Pfam" id="PF00593">
    <property type="entry name" value="TonB_dep_Rec_b-barrel"/>
    <property type="match status" value="1"/>
</dbReference>
<evidence type="ECO:0000256" key="10">
    <source>
        <dbReference type="PROSITE-ProRule" id="PRU01360"/>
    </source>
</evidence>
<evidence type="ECO:0000256" key="11">
    <source>
        <dbReference type="RuleBase" id="RU003357"/>
    </source>
</evidence>
<dbReference type="Gene3D" id="2.40.170.20">
    <property type="entry name" value="TonB-dependent receptor, beta-barrel domain"/>
    <property type="match status" value="1"/>
</dbReference>
<accession>A0ABW6A724</accession>
<dbReference type="InterPro" id="IPR036942">
    <property type="entry name" value="Beta-barrel_TonB_sf"/>
</dbReference>
<evidence type="ECO:0000313" key="13">
    <source>
        <dbReference type="EMBL" id="MFD2920431.1"/>
    </source>
</evidence>
<dbReference type="EMBL" id="JBHUOZ010000003">
    <property type="protein sequence ID" value="MFD2920431.1"/>
    <property type="molecule type" value="Genomic_DNA"/>
</dbReference>
<dbReference type="InterPro" id="IPR037066">
    <property type="entry name" value="Plug_dom_sf"/>
</dbReference>
<evidence type="ECO:0000256" key="4">
    <source>
        <dbReference type="ARBA" id="ARBA00022496"/>
    </source>
</evidence>
<name>A0ABW6A724_9BACT</name>
<evidence type="ECO:0000256" key="6">
    <source>
        <dbReference type="ARBA" id="ARBA00023004"/>
    </source>
</evidence>
<sequence length="1173" mass="130901">MHLTAREKVIPGMREQQFSFAAAALQRKPAEAVVRKTAQPSLKRVMISLKYMAFLLLVLSVQVNARSYGQISLQVKSESLSKVLQLVKKQTGLAVVYQDQLMQRSKPVTLSIRNVSLQQALALIFKDQDLTWELVGDKIISIKEKYPAPPVKKTVETITEAPLPPIEIRGRIVDAKTGEPLVGANIFVKGSQVGVSTNERGEFIITMGGTSVLQISMAGYQTVEEKVSESNANLIVRLQLKPEDLNEVVAVGYFNRKKSTYTGSAVTYNNDELRKVGNANVFQALKNLMPSMFVDNFALGSSPNALPNIQLRGTSTFENLGTTVDGIKGNYIKNPNEPLFILDGFEASIERIFDLDINRIESITILKDAASKAVYGARAANGVVVVETKKSVGNRVFVHYNGALDIEVPDLTSYNLANAHEKLDAEVLDGFYKTNDIQQSIILQQVYNQRRKLALEGLNTDWIAKPLREGIGHKHTLGIELGNQGLNVIGDLSYRDVQGVMKGSSRRNVGGNLTASYRVRNFLFRNIMSVTSNTAVESPYGTFDDYVRMNPYWTAQNQDGSIPFYAEINPYDGSRVTNPFFNSTTNTRYDNSYFNFTNNFYIEWMLNNQFRIVGRFGVDNKTSEANAFEPSNHTKFGGAEYSSDEGRLRKGSYQLNNGKSNYVSGDLTVNYRNVFGRSVVGANAGISVSERKFNEIIHRVEGFSSDRMEDITFGRGYALNSRPTGVTSIIRDLGGFFAANYAYDERFLADFSFRGSASSQFGANQRWGLFYSLGLGYNLHNEVAVKRALPFVDELRVRGSVGTSGNPNFMTNVSIATYQYYPDALYQGFPGTYLVSLSNPDLRWENKLDYNAGLDIRIGRFSGRVDYYNSYTENLVTPITVVPSTGFNTVYENLGKVQNTGIEAYVSYNVYQKGRDFVNVYGSIETNLNKILALSDAMKAYNDKMTDSASFKGNSVPVKRYYEGGSLHTIWAVPSLGIDPATGLEIYQNPDGTTTSIWDANNMVNAGYSRPRYQGAFGINLEIKGWGLNVTARYLGGGQLYNQTLVDRVENVNMLYNVDKRVLTGRWTQPGQNVYYKKLGQFSYDPDGDGVFTSLQEVTRATTRFVQNRNELDIAAVNLYYLFQDKTIKKLGMQRLKVAFNMNEIGKFSSIQIERGTSYPFSRTMSLSISATF</sequence>
<dbReference type="PROSITE" id="PS52016">
    <property type="entry name" value="TONB_DEPENDENT_REC_3"/>
    <property type="match status" value="1"/>
</dbReference>
<dbReference type="SUPFAM" id="SSF56935">
    <property type="entry name" value="Porins"/>
    <property type="match status" value="1"/>
</dbReference>
<evidence type="ECO:0000256" key="1">
    <source>
        <dbReference type="ARBA" id="ARBA00004571"/>
    </source>
</evidence>
<comment type="similarity">
    <text evidence="10 11">Belongs to the TonB-dependent receptor family.</text>
</comment>
<keyword evidence="8 10" id="KW-0472">Membrane</keyword>
<dbReference type="InterPro" id="IPR008969">
    <property type="entry name" value="CarboxyPept-like_regulatory"/>
</dbReference>
<keyword evidence="5 10" id="KW-0812">Transmembrane</keyword>
<dbReference type="Pfam" id="PF13715">
    <property type="entry name" value="CarbopepD_reg_2"/>
    <property type="match status" value="1"/>
</dbReference>
<dbReference type="InterPro" id="IPR039426">
    <property type="entry name" value="TonB-dep_rcpt-like"/>
</dbReference>
<keyword evidence="4" id="KW-0410">Iron transport</keyword>
<evidence type="ECO:0000313" key="14">
    <source>
        <dbReference type="Proteomes" id="UP001597511"/>
    </source>
</evidence>
<organism evidence="13 14">
    <name type="scientific">Terrimonas rubra</name>
    <dbReference type="NCBI Taxonomy" id="1035890"/>
    <lineage>
        <taxon>Bacteria</taxon>
        <taxon>Pseudomonadati</taxon>
        <taxon>Bacteroidota</taxon>
        <taxon>Chitinophagia</taxon>
        <taxon>Chitinophagales</taxon>
        <taxon>Chitinophagaceae</taxon>
        <taxon>Terrimonas</taxon>
    </lineage>
</organism>
<dbReference type="InterPro" id="IPR011662">
    <property type="entry name" value="Secretin/TonB_short_N"/>
</dbReference>
<keyword evidence="9 10" id="KW-0998">Cell outer membrane</keyword>
<keyword evidence="3 10" id="KW-1134">Transmembrane beta strand</keyword>
<comment type="subcellular location">
    <subcellularLocation>
        <location evidence="1 10">Cell outer membrane</location>
        <topology evidence="1 10">Multi-pass membrane protein</topology>
    </subcellularLocation>
</comment>
<dbReference type="InterPro" id="IPR012910">
    <property type="entry name" value="Plug_dom"/>
</dbReference>
<dbReference type="InterPro" id="IPR023997">
    <property type="entry name" value="TonB-dep_OMP_SusC/RagA_CS"/>
</dbReference>
<keyword evidence="7 11" id="KW-0798">TonB box</keyword>
<dbReference type="Gene3D" id="2.60.40.1120">
    <property type="entry name" value="Carboxypeptidase-like, regulatory domain"/>
    <property type="match status" value="1"/>
</dbReference>
<evidence type="ECO:0000256" key="5">
    <source>
        <dbReference type="ARBA" id="ARBA00022692"/>
    </source>
</evidence>
<dbReference type="Proteomes" id="UP001597511">
    <property type="component" value="Unassembled WGS sequence"/>
</dbReference>
<evidence type="ECO:0000256" key="9">
    <source>
        <dbReference type="ARBA" id="ARBA00023237"/>
    </source>
</evidence>
<evidence type="ECO:0000256" key="3">
    <source>
        <dbReference type="ARBA" id="ARBA00022452"/>
    </source>
</evidence>
<comment type="caution">
    <text evidence="13">The sequence shown here is derived from an EMBL/GenBank/DDBJ whole genome shotgun (WGS) entry which is preliminary data.</text>
</comment>
<keyword evidence="2 10" id="KW-0813">Transport</keyword>
<dbReference type="SUPFAM" id="SSF49464">
    <property type="entry name" value="Carboxypeptidase regulatory domain-like"/>
    <property type="match status" value="1"/>
</dbReference>
<reference evidence="14" key="1">
    <citation type="journal article" date="2019" name="Int. J. Syst. Evol. Microbiol.">
        <title>The Global Catalogue of Microorganisms (GCM) 10K type strain sequencing project: providing services to taxonomists for standard genome sequencing and annotation.</title>
        <authorList>
            <consortium name="The Broad Institute Genomics Platform"/>
            <consortium name="The Broad Institute Genome Sequencing Center for Infectious Disease"/>
            <person name="Wu L."/>
            <person name="Ma J."/>
        </authorList>
    </citation>
    <scope>NUCLEOTIDE SEQUENCE [LARGE SCALE GENOMIC DNA]</scope>
    <source>
        <strain evidence="14">KCTC 23299</strain>
    </source>
</reference>
<evidence type="ECO:0000259" key="12">
    <source>
        <dbReference type="SMART" id="SM00965"/>
    </source>
</evidence>
<dbReference type="Gene3D" id="3.55.50.30">
    <property type="match status" value="1"/>
</dbReference>
<keyword evidence="14" id="KW-1185">Reference proteome</keyword>
<proteinExistence type="inferred from homology"/>
<dbReference type="SMART" id="SM00965">
    <property type="entry name" value="STN"/>
    <property type="match status" value="1"/>
</dbReference>
<evidence type="ECO:0000256" key="2">
    <source>
        <dbReference type="ARBA" id="ARBA00022448"/>
    </source>
</evidence>
<dbReference type="NCBIfam" id="TIGR04056">
    <property type="entry name" value="OMP_RagA_SusC"/>
    <property type="match status" value="1"/>
</dbReference>
<feature type="domain" description="Secretin/TonB short N-terminal" evidence="12">
    <location>
        <begin position="93"/>
        <end position="145"/>
    </location>
</feature>
<dbReference type="RefSeq" id="WP_386098766.1">
    <property type="nucleotide sequence ID" value="NZ_JBHUOZ010000003.1"/>
</dbReference>
<dbReference type="Pfam" id="PF07715">
    <property type="entry name" value="Plug"/>
    <property type="match status" value="1"/>
</dbReference>
<dbReference type="Gene3D" id="2.170.130.10">
    <property type="entry name" value="TonB-dependent receptor, plug domain"/>
    <property type="match status" value="1"/>
</dbReference>
<dbReference type="InterPro" id="IPR000531">
    <property type="entry name" value="Beta-barrel_TonB"/>
</dbReference>
<evidence type="ECO:0000256" key="7">
    <source>
        <dbReference type="ARBA" id="ARBA00023077"/>
    </source>
</evidence>
<keyword evidence="4" id="KW-0406">Ion transport</keyword>
<dbReference type="InterPro" id="IPR023996">
    <property type="entry name" value="TonB-dep_OMP_SusC/RagA"/>
</dbReference>
<evidence type="ECO:0000256" key="8">
    <source>
        <dbReference type="ARBA" id="ARBA00023136"/>
    </source>
</evidence>
<keyword evidence="6" id="KW-0408">Iron</keyword>
<dbReference type="Pfam" id="PF07660">
    <property type="entry name" value="STN"/>
    <property type="match status" value="1"/>
</dbReference>